<dbReference type="Gene3D" id="3.40.605.10">
    <property type="entry name" value="Aldehyde Dehydrogenase, Chain A, domain 1"/>
    <property type="match status" value="1"/>
</dbReference>
<dbReference type="Gene3D" id="3.40.309.10">
    <property type="entry name" value="Aldehyde Dehydrogenase, Chain A, domain 2"/>
    <property type="match status" value="1"/>
</dbReference>
<dbReference type="CDD" id="cd07130">
    <property type="entry name" value="ALDH_F7_AASADH"/>
    <property type="match status" value="1"/>
</dbReference>
<dbReference type="SUPFAM" id="SSF53720">
    <property type="entry name" value="ALDH-like"/>
    <property type="match status" value="1"/>
</dbReference>
<dbReference type="InterPro" id="IPR016163">
    <property type="entry name" value="Ald_DH_C"/>
</dbReference>
<comment type="subunit">
    <text evidence="1">Homotetramer.</text>
</comment>
<protein>
    <recommendedName>
        <fullName evidence="4">aldehyde dehydrogenase (NAD(+))</fullName>
        <ecNumber evidence="4">1.2.1.3</ecNumber>
    </recommendedName>
</protein>
<dbReference type="PROSITE" id="PS00687">
    <property type="entry name" value="ALDEHYDE_DEHYDR_GLU"/>
    <property type="match status" value="1"/>
</dbReference>
<keyword evidence="9" id="KW-1185">Reference proteome</keyword>
<dbReference type="PANTHER" id="PTHR43521">
    <property type="entry name" value="ALPHA-AMINOADIPIC SEMIALDEHYDE DEHYDROGENASE"/>
    <property type="match status" value="1"/>
</dbReference>
<evidence type="ECO:0000313" key="9">
    <source>
        <dbReference type="Proteomes" id="UP000619033"/>
    </source>
</evidence>
<dbReference type="InterPro" id="IPR044638">
    <property type="entry name" value="ALDH7A1-like"/>
</dbReference>
<evidence type="ECO:0000256" key="1">
    <source>
        <dbReference type="ARBA" id="ARBA00011881"/>
    </source>
</evidence>
<dbReference type="PANTHER" id="PTHR43521:SF1">
    <property type="entry name" value="ALPHA-AMINOADIPIC SEMIALDEHYDE DEHYDROGENASE"/>
    <property type="match status" value="1"/>
</dbReference>
<evidence type="ECO:0000256" key="3">
    <source>
        <dbReference type="ARBA" id="ARBA00023027"/>
    </source>
</evidence>
<feature type="domain" description="Aldehyde dehydrogenase" evidence="7">
    <location>
        <begin position="23"/>
        <end position="484"/>
    </location>
</feature>
<dbReference type="AlphaFoldDB" id="A0A8J7SUT4"/>
<sequence length="505" mass="52433">MSSQNALSTEALSILSRLGVTPTTGTMPARSPITGEVLTHVADQGRAGTEAAIAAAQKAFKDWRNVPGPKRGELVRLWAEELRAHKADLGKLVSIEVGKVTSEGLGEVQEMIDICDFAVGLSRQLYGLTIASERPSHRMMESWHPIGVVGVISAFNFPVAVWSWNTALALVCGNAVVWKPSEKANLSALAATATLDRAIARFNAEGGNAPAGLATTVLGAREAGAALVDSPAVALVSATGSTRMGREVGPKVAARFGRCLLELGGNNAAIVGPTASLDLTLRGLAFAAMGTAGQRCTTLRRLFLHESVYDTLLPRLKAAYASVKVGNPLEQGVLVGPLIDDGALNGMQAALDQARAAGGTVHGGEVVTGLGGAYARPALVEMPSQTGPVVHETFAPILYVMKYSDFDAALDLHNAVPQGLSSSVFTNDMREAEAFLSARGSDCGIANVNIGPSGAEIGGAFGGEKETGGGRESGSDAWKAYMRRATNTINYGTTLPLAQGVVFDI</sequence>
<gene>
    <name evidence="8" type="ORF">JI744_03160</name>
</gene>
<keyword evidence="3" id="KW-0520">NAD</keyword>
<feature type="active site" evidence="5">
    <location>
        <position position="262"/>
    </location>
</feature>
<reference evidence="8" key="1">
    <citation type="submission" date="2021-01" db="EMBL/GenBank/DDBJ databases">
        <title>Genome seq and assembly of Tabrizicola sp. KVB23.</title>
        <authorList>
            <person name="Chhetri G."/>
        </authorList>
    </citation>
    <scope>NUCLEOTIDE SEQUENCE</scope>
    <source>
        <strain evidence="8">KVB23</strain>
    </source>
</reference>
<evidence type="ECO:0000259" key="7">
    <source>
        <dbReference type="Pfam" id="PF00171"/>
    </source>
</evidence>
<dbReference type="InterPro" id="IPR016162">
    <property type="entry name" value="Ald_DH_N"/>
</dbReference>
<dbReference type="Pfam" id="PF00171">
    <property type="entry name" value="Aldedh"/>
    <property type="match status" value="1"/>
</dbReference>
<dbReference type="InterPro" id="IPR029510">
    <property type="entry name" value="Ald_DH_CS_GLU"/>
</dbReference>
<dbReference type="EMBL" id="JAESVP010000002">
    <property type="protein sequence ID" value="MBL4927099.1"/>
    <property type="molecule type" value="Genomic_DNA"/>
</dbReference>
<evidence type="ECO:0000256" key="2">
    <source>
        <dbReference type="ARBA" id="ARBA00023002"/>
    </source>
</evidence>
<accession>A0A8J7SUT4</accession>
<evidence type="ECO:0000313" key="8">
    <source>
        <dbReference type="EMBL" id="MBL4927099.1"/>
    </source>
</evidence>
<proteinExistence type="inferred from homology"/>
<keyword evidence="2 6" id="KW-0560">Oxidoreductase</keyword>
<dbReference type="InterPro" id="IPR016161">
    <property type="entry name" value="Ald_DH/histidinol_DH"/>
</dbReference>
<dbReference type="Proteomes" id="UP000619033">
    <property type="component" value="Unassembled WGS sequence"/>
</dbReference>
<evidence type="ECO:0000256" key="4">
    <source>
        <dbReference type="ARBA" id="ARBA00024226"/>
    </source>
</evidence>
<organism evidence="8 9">
    <name type="scientific">Fuscibacter oryzae</name>
    <dbReference type="NCBI Taxonomy" id="2803939"/>
    <lineage>
        <taxon>Bacteria</taxon>
        <taxon>Pseudomonadati</taxon>
        <taxon>Pseudomonadota</taxon>
        <taxon>Alphaproteobacteria</taxon>
        <taxon>Rhodobacterales</taxon>
        <taxon>Paracoccaceae</taxon>
        <taxon>Fuscibacter</taxon>
    </lineage>
</organism>
<evidence type="ECO:0000256" key="5">
    <source>
        <dbReference type="PROSITE-ProRule" id="PRU10007"/>
    </source>
</evidence>
<comment type="caution">
    <text evidence="8">The sequence shown here is derived from an EMBL/GenBank/DDBJ whole genome shotgun (WGS) entry which is preliminary data.</text>
</comment>
<evidence type="ECO:0000256" key="6">
    <source>
        <dbReference type="RuleBase" id="RU003345"/>
    </source>
</evidence>
<comment type="similarity">
    <text evidence="6">Belongs to the aldehyde dehydrogenase family.</text>
</comment>
<dbReference type="InterPro" id="IPR015590">
    <property type="entry name" value="Aldehyde_DH_dom"/>
</dbReference>
<dbReference type="GO" id="GO:0004029">
    <property type="term" value="F:aldehyde dehydrogenase (NAD+) activity"/>
    <property type="evidence" value="ECO:0007669"/>
    <property type="project" value="UniProtKB-EC"/>
</dbReference>
<name>A0A8J7SUT4_9RHOB</name>
<dbReference type="EC" id="1.2.1.3" evidence="4"/>